<evidence type="ECO:0000313" key="3">
    <source>
        <dbReference type="Proteomes" id="UP000700596"/>
    </source>
</evidence>
<dbReference type="EMBL" id="JAGMWT010000001">
    <property type="protein sequence ID" value="KAH7138292.1"/>
    <property type="molecule type" value="Genomic_DNA"/>
</dbReference>
<dbReference type="PANTHER" id="PTHR33112:SF10">
    <property type="entry name" value="TOL"/>
    <property type="match status" value="1"/>
</dbReference>
<feature type="domain" description="Heterokaryon incompatibility" evidence="1">
    <location>
        <begin position="21"/>
        <end position="188"/>
    </location>
</feature>
<dbReference type="PANTHER" id="PTHR33112">
    <property type="entry name" value="DOMAIN PROTEIN, PUTATIVE-RELATED"/>
    <property type="match status" value="1"/>
</dbReference>
<dbReference type="OrthoDB" id="5362512at2759"/>
<dbReference type="InterPro" id="IPR010730">
    <property type="entry name" value="HET"/>
</dbReference>
<keyword evidence="3" id="KW-1185">Reference proteome</keyword>
<comment type="caution">
    <text evidence="2">The sequence shown here is derived from an EMBL/GenBank/DDBJ whole genome shotgun (WGS) entry which is preliminary data.</text>
</comment>
<sequence>MHITPFESGEPAQDNVLRGNYVTLSHCWGGTVIPKLEKGNEHKLISSIFLSELPATFRDAIQFARSLDSSIRYMWIDSLCIRQGDDEDWAQESIRMYDVYRNSFLNISATAALNSSGGLYYRRNPQHLWDEEIKVNIEGLPRSKKDRAHKRLPDIEPLVRRCKIQDASYWHRNVDDAAVNRRGWVLQERVLASRVLHFCEDQIAWECQHIDATESFPYGIPDVELKGSETRTRTRIKPLVPAECKQENPGIPSEVPLSDEADAAHEKWKAVVERYSTTALSYGEDKLIAIAGIAELISYHIGTEVSYVAGMWKTYLASQILWYTRPR</sequence>
<dbReference type="Pfam" id="PF06985">
    <property type="entry name" value="HET"/>
    <property type="match status" value="1"/>
</dbReference>
<dbReference type="AlphaFoldDB" id="A0A9P9EIW2"/>
<reference evidence="2" key="1">
    <citation type="journal article" date="2021" name="Nat. Commun.">
        <title>Genetic determinants of endophytism in the Arabidopsis root mycobiome.</title>
        <authorList>
            <person name="Mesny F."/>
            <person name="Miyauchi S."/>
            <person name="Thiergart T."/>
            <person name="Pickel B."/>
            <person name="Atanasova L."/>
            <person name="Karlsson M."/>
            <person name="Huettel B."/>
            <person name="Barry K.W."/>
            <person name="Haridas S."/>
            <person name="Chen C."/>
            <person name="Bauer D."/>
            <person name="Andreopoulos W."/>
            <person name="Pangilinan J."/>
            <person name="LaButti K."/>
            <person name="Riley R."/>
            <person name="Lipzen A."/>
            <person name="Clum A."/>
            <person name="Drula E."/>
            <person name="Henrissat B."/>
            <person name="Kohler A."/>
            <person name="Grigoriev I.V."/>
            <person name="Martin F.M."/>
            <person name="Hacquard S."/>
        </authorList>
    </citation>
    <scope>NUCLEOTIDE SEQUENCE</scope>
    <source>
        <strain evidence="2">MPI-CAGE-CH-0243</strain>
    </source>
</reference>
<evidence type="ECO:0000259" key="1">
    <source>
        <dbReference type="Pfam" id="PF06985"/>
    </source>
</evidence>
<organism evidence="2 3">
    <name type="scientific">Dendryphion nanum</name>
    <dbReference type="NCBI Taxonomy" id="256645"/>
    <lineage>
        <taxon>Eukaryota</taxon>
        <taxon>Fungi</taxon>
        <taxon>Dikarya</taxon>
        <taxon>Ascomycota</taxon>
        <taxon>Pezizomycotina</taxon>
        <taxon>Dothideomycetes</taxon>
        <taxon>Pleosporomycetidae</taxon>
        <taxon>Pleosporales</taxon>
        <taxon>Torulaceae</taxon>
        <taxon>Dendryphion</taxon>
    </lineage>
</organism>
<dbReference type="Proteomes" id="UP000700596">
    <property type="component" value="Unassembled WGS sequence"/>
</dbReference>
<proteinExistence type="predicted"/>
<protein>
    <submittedName>
        <fullName evidence="2">Heterokaryon incompatibility protein-domain-containing protein</fullName>
    </submittedName>
</protein>
<name>A0A9P9EIW2_9PLEO</name>
<evidence type="ECO:0000313" key="2">
    <source>
        <dbReference type="EMBL" id="KAH7138292.1"/>
    </source>
</evidence>
<accession>A0A9P9EIW2</accession>
<gene>
    <name evidence="2" type="ORF">B0J11DRAFT_475757</name>
</gene>